<sequence>MSMPERSTRIAFTMAQHPLPTVLRILPLLGLTALLPACSGSDVSRAFGLERSMPDEYTVTTRAPLSMPPTEKLSLPGEGDHSAEENPRMQALETLSPNAALHPMSGSTSPGQEALVGQVDQASKAPNNAELGAAGAGLTDELMFWRGGNAGSVVDSEAENRRIQRASALGQNPASGATPTKKSKSAFLGIF</sequence>
<comment type="caution">
    <text evidence="2">The sequence shown here is derived from an EMBL/GenBank/DDBJ whole genome shotgun (WGS) entry which is preliminary data.</text>
</comment>
<proteinExistence type="predicted"/>
<name>A0A511BKK6_9PROT</name>
<dbReference type="Pfam" id="PF11233">
    <property type="entry name" value="DUF3035"/>
    <property type="match status" value="1"/>
</dbReference>
<evidence type="ECO:0000313" key="2">
    <source>
        <dbReference type="EMBL" id="GEL00900.1"/>
    </source>
</evidence>
<protein>
    <submittedName>
        <fullName evidence="2">Uncharacterized protein</fullName>
    </submittedName>
</protein>
<dbReference type="InterPro" id="IPR021395">
    <property type="entry name" value="DUF3035"/>
</dbReference>
<feature type="region of interest" description="Disordered" evidence="1">
    <location>
        <begin position="164"/>
        <end position="191"/>
    </location>
</feature>
<reference evidence="2 3" key="1">
    <citation type="submission" date="2019-07" db="EMBL/GenBank/DDBJ databases">
        <title>Whole genome shotgun sequence of Swaminathania salitolerans NBRC 104436.</title>
        <authorList>
            <person name="Hosoyama A."/>
            <person name="Uohara A."/>
            <person name="Ohji S."/>
            <person name="Ichikawa N."/>
        </authorList>
    </citation>
    <scope>NUCLEOTIDE SEQUENCE [LARGE SCALE GENOMIC DNA]</scope>
    <source>
        <strain evidence="2 3">NBRC 104436</strain>
    </source>
</reference>
<accession>A0A511BKK6</accession>
<feature type="compositionally biased region" description="Basic and acidic residues" evidence="1">
    <location>
        <begin position="78"/>
        <end position="87"/>
    </location>
</feature>
<evidence type="ECO:0000256" key="1">
    <source>
        <dbReference type="SAM" id="MobiDB-lite"/>
    </source>
</evidence>
<evidence type="ECO:0000313" key="3">
    <source>
        <dbReference type="Proteomes" id="UP000321405"/>
    </source>
</evidence>
<dbReference type="EMBL" id="BJVC01000001">
    <property type="protein sequence ID" value="GEL00900.1"/>
    <property type="molecule type" value="Genomic_DNA"/>
</dbReference>
<keyword evidence="3" id="KW-1185">Reference proteome</keyword>
<dbReference type="AlphaFoldDB" id="A0A511BKK6"/>
<organism evidence="2 3">
    <name type="scientific">Swaminathania salitolerans</name>
    <dbReference type="NCBI Taxonomy" id="182838"/>
    <lineage>
        <taxon>Bacteria</taxon>
        <taxon>Pseudomonadati</taxon>
        <taxon>Pseudomonadota</taxon>
        <taxon>Alphaproteobacteria</taxon>
        <taxon>Acetobacterales</taxon>
        <taxon>Acetobacteraceae</taxon>
        <taxon>Swaminathania</taxon>
    </lineage>
</organism>
<feature type="region of interest" description="Disordered" evidence="1">
    <location>
        <begin position="61"/>
        <end position="87"/>
    </location>
</feature>
<feature type="compositionally biased region" description="Polar residues" evidence="1">
    <location>
        <begin position="169"/>
        <end position="180"/>
    </location>
</feature>
<dbReference type="Proteomes" id="UP000321405">
    <property type="component" value="Unassembled WGS sequence"/>
</dbReference>
<gene>
    <name evidence="2" type="ORF">SSA02_00630</name>
</gene>